<keyword evidence="2" id="KW-1185">Reference proteome</keyword>
<proteinExistence type="predicted"/>
<organism evidence="1 2">
    <name type="scientific">Reticulomyxa filosa</name>
    <dbReference type="NCBI Taxonomy" id="46433"/>
    <lineage>
        <taxon>Eukaryota</taxon>
        <taxon>Sar</taxon>
        <taxon>Rhizaria</taxon>
        <taxon>Retaria</taxon>
        <taxon>Foraminifera</taxon>
        <taxon>Monothalamids</taxon>
        <taxon>Reticulomyxidae</taxon>
        <taxon>Reticulomyxa</taxon>
    </lineage>
</organism>
<name>X6MHE1_RETFI</name>
<dbReference type="Proteomes" id="UP000023152">
    <property type="component" value="Unassembled WGS sequence"/>
</dbReference>
<feature type="non-terminal residue" evidence="1">
    <location>
        <position position="1"/>
    </location>
</feature>
<comment type="caution">
    <text evidence="1">The sequence shown here is derived from an EMBL/GenBank/DDBJ whole genome shotgun (WGS) entry which is preliminary data.</text>
</comment>
<sequence>NNNNNNNGKEDNACNTHGNLFKEDSESLAEMIKQHRRSHLKQREDFLLNTDTNANNNRGKQKRLEAKKKLEQTITSEAMDRKESGHKLLEDVKKALRSDEYAAFKSVLTHLGNLKGAPHEELLKNFEENVLTPLLSLFSRPDRRPFLRALEKY</sequence>
<feature type="non-terminal residue" evidence="1">
    <location>
        <position position="153"/>
    </location>
</feature>
<gene>
    <name evidence="1" type="ORF">RFI_23972</name>
</gene>
<dbReference type="EMBL" id="ASPP01020630">
    <property type="protein sequence ID" value="ETO13403.1"/>
    <property type="molecule type" value="Genomic_DNA"/>
</dbReference>
<reference evidence="1 2" key="1">
    <citation type="journal article" date="2013" name="Curr. Biol.">
        <title>The Genome of the Foraminiferan Reticulomyxa filosa.</title>
        <authorList>
            <person name="Glockner G."/>
            <person name="Hulsmann N."/>
            <person name="Schleicher M."/>
            <person name="Noegel A.A."/>
            <person name="Eichinger L."/>
            <person name="Gallinger C."/>
            <person name="Pawlowski J."/>
            <person name="Sierra R."/>
            <person name="Euteneuer U."/>
            <person name="Pillet L."/>
            <person name="Moustafa A."/>
            <person name="Platzer M."/>
            <person name="Groth M."/>
            <person name="Szafranski K."/>
            <person name="Schliwa M."/>
        </authorList>
    </citation>
    <scope>NUCLEOTIDE SEQUENCE [LARGE SCALE GENOMIC DNA]</scope>
</reference>
<accession>X6MHE1</accession>
<protein>
    <submittedName>
        <fullName evidence="1">RING zinc finger-containing protein</fullName>
    </submittedName>
</protein>
<evidence type="ECO:0000313" key="1">
    <source>
        <dbReference type="EMBL" id="ETO13403.1"/>
    </source>
</evidence>
<evidence type="ECO:0000313" key="2">
    <source>
        <dbReference type="Proteomes" id="UP000023152"/>
    </source>
</evidence>
<dbReference type="AlphaFoldDB" id="X6MHE1"/>